<keyword evidence="2 3" id="KW-0408">Iron</keyword>
<keyword evidence="1 3" id="KW-0479">Metal-binding</keyword>
<comment type="cofactor">
    <cofactor evidence="3">
        <name>heme</name>
        <dbReference type="ChEBI" id="CHEBI:30413"/>
    </cofactor>
</comment>
<dbReference type="InterPro" id="IPR001128">
    <property type="entry name" value="Cyt_P450"/>
</dbReference>
<evidence type="ECO:0000256" key="3">
    <source>
        <dbReference type="PIRSR" id="PIRSR602401-1"/>
    </source>
</evidence>
<keyword evidence="4" id="KW-0560">Oxidoreductase</keyword>
<dbReference type="InterPro" id="IPR036396">
    <property type="entry name" value="Cyt_P450_sf"/>
</dbReference>
<dbReference type="PRINTS" id="PR00463">
    <property type="entry name" value="EP450I"/>
</dbReference>
<dbReference type="InterPro" id="IPR002401">
    <property type="entry name" value="Cyt_P450_E_grp-I"/>
</dbReference>
<evidence type="ECO:0000256" key="5">
    <source>
        <dbReference type="SAM" id="Phobius"/>
    </source>
</evidence>
<dbReference type="GO" id="GO:0020037">
    <property type="term" value="F:heme binding"/>
    <property type="evidence" value="ECO:0007669"/>
    <property type="project" value="InterPro"/>
</dbReference>
<organism evidence="6 7">
    <name type="scientific">Rhizophagus irregularis (strain DAOM 181602 / DAOM 197198 / MUCL 43194)</name>
    <name type="common">Arbuscular mycorrhizal fungus</name>
    <name type="synonym">Glomus intraradices</name>
    <dbReference type="NCBI Taxonomy" id="747089"/>
    <lineage>
        <taxon>Eukaryota</taxon>
        <taxon>Fungi</taxon>
        <taxon>Fungi incertae sedis</taxon>
        <taxon>Mucoromycota</taxon>
        <taxon>Glomeromycotina</taxon>
        <taxon>Glomeromycetes</taxon>
        <taxon>Glomerales</taxon>
        <taxon>Glomeraceae</taxon>
        <taxon>Rhizophagus</taxon>
    </lineage>
</organism>
<dbReference type="PROSITE" id="PS00086">
    <property type="entry name" value="CYTOCHROME_P450"/>
    <property type="match status" value="1"/>
</dbReference>
<dbReference type="PANTHER" id="PTHR24301:SF2">
    <property type="entry name" value="THROMBOXANE-A SYNTHASE"/>
    <property type="match status" value="1"/>
</dbReference>
<feature type="binding site" description="axial binding residue" evidence="3">
    <location>
        <position position="491"/>
    </location>
    <ligand>
        <name>heme</name>
        <dbReference type="ChEBI" id="CHEBI:30413"/>
    </ligand>
    <ligandPart>
        <name>Fe</name>
        <dbReference type="ChEBI" id="CHEBI:18248"/>
    </ligandPart>
</feature>
<proteinExistence type="inferred from homology"/>
<protein>
    <submittedName>
        <fullName evidence="6">Cytochrome P450</fullName>
    </submittedName>
</protein>
<dbReference type="VEuPathDB" id="FungiDB:RhiirFUN_007206"/>
<dbReference type="PANTHER" id="PTHR24301">
    <property type="entry name" value="THROMBOXANE-A SYNTHASE"/>
    <property type="match status" value="1"/>
</dbReference>
<accession>A0A2P4PKU3</accession>
<dbReference type="AlphaFoldDB" id="A0A2P4PKU3"/>
<gene>
    <name evidence="6" type="ORF">GLOIN_2v1755743</name>
</gene>
<keyword evidence="3 4" id="KW-0349">Heme</keyword>
<reference evidence="6 7" key="1">
    <citation type="journal article" date="2013" name="Proc. Natl. Acad. Sci. U.S.A.">
        <title>Genome of an arbuscular mycorrhizal fungus provides insight into the oldest plant symbiosis.</title>
        <authorList>
            <person name="Tisserant E."/>
            <person name="Malbreil M."/>
            <person name="Kuo A."/>
            <person name="Kohler A."/>
            <person name="Symeonidi A."/>
            <person name="Balestrini R."/>
            <person name="Charron P."/>
            <person name="Duensing N."/>
            <person name="Frei Dit Frey N."/>
            <person name="Gianinazzi-Pearson V."/>
            <person name="Gilbert L.B."/>
            <person name="Handa Y."/>
            <person name="Herr J.R."/>
            <person name="Hijri M."/>
            <person name="Koul R."/>
            <person name="Kawaguchi M."/>
            <person name="Krajinski F."/>
            <person name="Lammers P.J."/>
            <person name="Masclaux F.G."/>
            <person name="Murat C."/>
            <person name="Morin E."/>
            <person name="Ndikumana S."/>
            <person name="Pagni M."/>
            <person name="Petitpierre D."/>
            <person name="Requena N."/>
            <person name="Rosikiewicz P."/>
            <person name="Riley R."/>
            <person name="Saito K."/>
            <person name="San Clemente H."/>
            <person name="Shapiro H."/>
            <person name="van Tuinen D."/>
            <person name="Becard G."/>
            <person name="Bonfante P."/>
            <person name="Paszkowski U."/>
            <person name="Shachar-Hill Y.Y."/>
            <person name="Tuskan G.A."/>
            <person name="Young P.W."/>
            <person name="Sanders I.R."/>
            <person name="Henrissat B."/>
            <person name="Rensing S.A."/>
            <person name="Grigoriev I.V."/>
            <person name="Corradi N."/>
            <person name="Roux C."/>
            <person name="Martin F."/>
        </authorList>
    </citation>
    <scope>NUCLEOTIDE SEQUENCE [LARGE SCALE GENOMIC DNA]</scope>
    <source>
        <strain evidence="6 7">DAOM 197198</strain>
    </source>
</reference>
<dbReference type="GO" id="GO:0005506">
    <property type="term" value="F:iron ion binding"/>
    <property type="evidence" value="ECO:0007669"/>
    <property type="project" value="InterPro"/>
</dbReference>
<reference evidence="6 7" key="2">
    <citation type="journal article" date="2018" name="New Phytol.">
        <title>High intraspecific genome diversity in the model arbuscular mycorrhizal symbiont Rhizophagus irregularis.</title>
        <authorList>
            <person name="Chen E.C.H."/>
            <person name="Morin E."/>
            <person name="Beaudet D."/>
            <person name="Noel J."/>
            <person name="Yildirir G."/>
            <person name="Ndikumana S."/>
            <person name="Charron P."/>
            <person name="St-Onge C."/>
            <person name="Giorgi J."/>
            <person name="Kruger M."/>
            <person name="Marton T."/>
            <person name="Ropars J."/>
            <person name="Grigoriev I.V."/>
            <person name="Hainaut M."/>
            <person name="Henrissat B."/>
            <person name="Roux C."/>
            <person name="Martin F."/>
            <person name="Corradi N."/>
        </authorList>
    </citation>
    <scope>NUCLEOTIDE SEQUENCE [LARGE SCALE GENOMIC DNA]</scope>
    <source>
        <strain evidence="6 7">DAOM 197198</strain>
    </source>
</reference>
<evidence type="ECO:0000256" key="2">
    <source>
        <dbReference type="ARBA" id="ARBA00023004"/>
    </source>
</evidence>
<keyword evidence="4" id="KW-0503">Monooxygenase</keyword>
<evidence type="ECO:0000313" key="7">
    <source>
        <dbReference type="Proteomes" id="UP000018888"/>
    </source>
</evidence>
<dbReference type="InterPro" id="IPR017972">
    <property type="entry name" value="Cyt_P450_CS"/>
</dbReference>
<sequence>MLSTIISSFQSSDIFSISLTFIVIYIVRYYYKFFTRLNPLPGPFPLPLLGNGHQIVGTDFNKWLLSMYKKYGDMYEINLAGSRTIILNSTDLIESMNVPSTKTKYPFRFQPTEGSKEYGLGGVGVANNNELKSWKFNRQFFSQAMMTPSFNHQAIEWTIELWEQMESHWNSLGENHELDLSKWMHRFTNDMIFRVSTGVKNDAVTSYYHTLLEDNNQSLSEKEKEKDRESERFIQSIQIFIRGFMPFFALSKYIRRYVPFVRGKMNKLIENRDYLINSLYKVIKQRRIEIENTPLDQPLRHDMLTSFITANTPRDINVEKHVDADLLRPMTDKEICGNLLDAMIAGTDTTANMLSFVIYLLEKNPEVKQKLRQEFDSVLGNDLTKPMTLKNIEELKYCDAVIKEVFRHIPVAFLLGRLSVENDKVGGYNWPKGTQFQIHTSALMMRDDYWTDPEKFDPDRFYKVEESDKYLLEKQHAKNSFMMWGGGIRICPGRKLAITELKCLIPLIYRKYDIELRSPLEYKSEILTYCEKLLVKVKPRKF</sequence>
<name>A0A2P4PKU3_RHIID</name>
<evidence type="ECO:0000256" key="1">
    <source>
        <dbReference type="ARBA" id="ARBA00022723"/>
    </source>
</evidence>
<keyword evidence="5" id="KW-0472">Membrane</keyword>
<dbReference type="Gene3D" id="1.10.630.10">
    <property type="entry name" value="Cytochrome P450"/>
    <property type="match status" value="1"/>
</dbReference>
<keyword evidence="5" id="KW-1133">Transmembrane helix</keyword>
<dbReference type="Proteomes" id="UP000018888">
    <property type="component" value="Unassembled WGS sequence"/>
</dbReference>
<comment type="similarity">
    <text evidence="4">Belongs to the cytochrome P450 family.</text>
</comment>
<dbReference type="SUPFAM" id="SSF48264">
    <property type="entry name" value="Cytochrome P450"/>
    <property type="match status" value="1"/>
</dbReference>
<dbReference type="GO" id="GO:0016705">
    <property type="term" value="F:oxidoreductase activity, acting on paired donors, with incorporation or reduction of molecular oxygen"/>
    <property type="evidence" value="ECO:0007669"/>
    <property type="project" value="InterPro"/>
</dbReference>
<feature type="transmembrane region" description="Helical" evidence="5">
    <location>
        <begin position="12"/>
        <end position="31"/>
    </location>
</feature>
<keyword evidence="7" id="KW-1185">Reference proteome</keyword>
<evidence type="ECO:0000256" key="4">
    <source>
        <dbReference type="RuleBase" id="RU000461"/>
    </source>
</evidence>
<evidence type="ECO:0000313" key="6">
    <source>
        <dbReference type="EMBL" id="POG65980.1"/>
    </source>
</evidence>
<dbReference type="Pfam" id="PF00067">
    <property type="entry name" value="p450"/>
    <property type="match status" value="1"/>
</dbReference>
<keyword evidence="5" id="KW-0812">Transmembrane</keyword>
<comment type="caution">
    <text evidence="6">The sequence shown here is derived from an EMBL/GenBank/DDBJ whole genome shotgun (WGS) entry which is preliminary data.</text>
</comment>
<dbReference type="EMBL" id="AUPC02000201">
    <property type="protein sequence ID" value="POG65980.1"/>
    <property type="molecule type" value="Genomic_DNA"/>
</dbReference>
<dbReference type="GO" id="GO:0004497">
    <property type="term" value="F:monooxygenase activity"/>
    <property type="evidence" value="ECO:0007669"/>
    <property type="project" value="UniProtKB-KW"/>
</dbReference>
<dbReference type="PRINTS" id="PR00385">
    <property type="entry name" value="P450"/>
</dbReference>